<feature type="domain" description="F-box protein Hrt3/FBXO9 C-terminal" evidence="3">
    <location>
        <begin position="272"/>
        <end position="423"/>
    </location>
</feature>
<dbReference type="SUPFAM" id="SSF81383">
    <property type="entry name" value="F-box domain"/>
    <property type="match status" value="1"/>
</dbReference>
<dbReference type="InterPro" id="IPR036047">
    <property type="entry name" value="F-box-like_dom_sf"/>
</dbReference>
<evidence type="ECO:0000259" key="3">
    <source>
        <dbReference type="Pfam" id="PF19270"/>
    </source>
</evidence>
<evidence type="ECO:0000256" key="1">
    <source>
        <dbReference type="ARBA" id="ARBA00022786"/>
    </source>
</evidence>
<dbReference type="GO" id="GO:0019005">
    <property type="term" value="C:SCF ubiquitin ligase complex"/>
    <property type="evidence" value="ECO:0007669"/>
    <property type="project" value="TreeGrafter"/>
</dbReference>
<gene>
    <name evidence="4" type="ORF">MBRA1_003674</name>
</gene>
<evidence type="ECO:0000313" key="5">
    <source>
        <dbReference type="Proteomes" id="UP001216638"/>
    </source>
</evidence>
<feature type="region of interest" description="Disordered" evidence="2">
    <location>
        <begin position="1"/>
        <end position="73"/>
    </location>
</feature>
<sequence>MQHGTELERFRAQWQEEVAKQRPRHTRAAPAASSAASPAPPAPPPAAPPPAAPPADHAPTDEARSAPKGKARSAYADRLAALLDTLVPAHEAAAEAAARSAADAHDTGADAHDTGADAAAAPPSPTALATDLDALHVEADAAPTIPPPGAAPAPPPRPPQTVHALHPADVDAPLPAARLPDEVWMCVFQHALAPTPAPPPAPRVQEHTEYRAPPHPWRVWTGADYVTLEACARVCWKFRLLTAHPQLWRAVAHATYVPPQIPPSRSLAALRDARQQGWRDLFVYEPRVRQHGVYIAACTYTQQGLSEENVWVRVLHVVQFYRYLRFFPNGRCLSWLTTDAPRDTVHQLVPGMRAKGLAAGRWHLLTDASGGTGTVVVEDLHDPTVPHYRFQMTLHLVHAPGRWHRLELIEHASLHLRTGEVLPFPPQKHQRPFFFSRVRGYGV</sequence>
<dbReference type="InterPro" id="IPR045464">
    <property type="entry name" value="Hrt3/FBXO9_C"/>
</dbReference>
<dbReference type="AlphaFoldDB" id="A0AAF0IQ28"/>
<evidence type="ECO:0000256" key="2">
    <source>
        <dbReference type="SAM" id="MobiDB-lite"/>
    </source>
</evidence>
<feature type="region of interest" description="Disordered" evidence="2">
    <location>
        <begin position="97"/>
        <end position="126"/>
    </location>
</feature>
<accession>A0AAF0IQ28</accession>
<feature type="compositionally biased region" description="Basic and acidic residues" evidence="2">
    <location>
        <begin position="1"/>
        <end position="11"/>
    </location>
</feature>
<dbReference type="Pfam" id="PF19270">
    <property type="entry name" value="FBO_C"/>
    <property type="match status" value="1"/>
</dbReference>
<feature type="region of interest" description="Disordered" evidence="2">
    <location>
        <begin position="141"/>
        <end position="165"/>
    </location>
</feature>
<keyword evidence="1" id="KW-0833">Ubl conjugation pathway</keyword>
<feature type="compositionally biased region" description="Low complexity" evidence="2">
    <location>
        <begin position="28"/>
        <end position="37"/>
    </location>
</feature>
<dbReference type="GO" id="GO:0031146">
    <property type="term" value="P:SCF-dependent proteasomal ubiquitin-dependent protein catabolic process"/>
    <property type="evidence" value="ECO:0007669"/>
    <property type="project" value="TreeGrafter"/>
</dbReference>
<dbReference type="Proteomes" id="UP001216638">
    <property type="component" value="Chromosome 5"/>
</dbReference>
<feature type="compositionally biased region" description="Basic and acidic residues" evidence="2">
    <location>
        <begin position="102"/>
        <end position="115"/>
    </location>
</feature>
<reference evidence="4" key="1">
    <citation type="submission" date="2023-03" db="EMBL/GenBank/DDBJ databases">
        <title>Mating type loci evolution in Malassezia.</title>
        <authorList>
            <person name="Coelho M.A."/>
        </authorList>
    </citation>
    <scope>NUCLEOTIDE SEQUENCE</scope>
    <source>
        <strain evidence="4">CBS 14135</strain>
    </source>
</reference>
<feature type="compositionally biased region" description="Pro residues" evidence="2">
    <location>
        <begin position="144"/>
        <end position="159"/>
    </location>
</feature>
<evidence type="ECO:0000313" key="4">
    <source>
        <dbReference type="EMBL" id="WFC97007.1"/>
    </source>
</evidence>
<dbReference type="PANTHER" id="PTHR12874:SF9">
    <property type="entry name" value="F-BOX ONLY PROTEIN 48"/>
    <property type="match status" value="1"/>
</dbReference>
<dbReference type="PANTHER" id="PTHR12874">
    <property type="entry name" value="F-BOX ONLY PROTEIN 48-RELATED"/>
    <property type="match status" value="1"/>
</dbReference>
<feature type="compositionally biased region" description="Pro residues" evidence="2">
    <location>
        <begin position="38"/>
        <end position="53"/>
    </location>
</feature>
<organism evidence="4 5">
    <name type="scientific">Malassezia brasiliensis</name>
    <dbReference type="NCBI Taxonomy" id="1821822"/>
    <lineage>
        <taxon>Eukaryota</taxon>
        <taxon>Fungi</taxon>
        <taxon>Dikarya</taxon>
        <taxon>Basidiomycota</taxon>
        <taxon>Ustilaginomycotina</taxon>
        <taxon>Malasseziomycetes</taxon>
        <taxon>Malasseziales</taxon>
        <taxon>Malasseziaceae</taxon>
        <taxon>Malassezia</taxon>
    </lineage>
</organism>
<keyword evidence="5" id="KW-1185">Reference proteome</keyword>
<name>A0AAF0IQ28_9BASI</name>
<dbReference type="EMBL" id="CP119955">
    <property type="protein sequence ID" value="WFC97007.1"/>
    <property type="molecule type" value="Genomic_DNA"/>
</dbReference>
<dbReference type="GO" id="GO:0005737">
    <property type="term" value="C:cytoplasm"/>
    <property type="evidence" value="ECO:0007669"/>
    <property type="project" value="TreeGrafter"/>
</dbReference>
<protein>
    <recommendedName>
        <fullName evidence="3">F-box protein Hrt3/FBXO9 C-terminal domain-containing protein</fullName>
    </recommendedName>
</protein>
<feature type="compositionally biased region" description="Low complexity" evidence="2">
    <location>
        <begin position="116"/>
        <end position="126"/>
    </location>
</feature>
<proteinExistence type="predicted"/>
<dbReference type="Gene3D" id="1.20.1280.50">
    <property type="match status" value="1"/>
</dbReference>